<name>A0A2H0V6N7_9BACT</name>
<gene>
    <name evidence="1" type="ORF">COT95_02725</name>
</gene>
<evidence type="ECO:0000313" key="2">
    <source>
        <dbReference type="Proteomes" id="UP000228614"/>
    </source>
</evidence>
<reference evidence="2" key="1">
    <citation type="submission" date="2017-09" db="EMBL/GenBank/DDBJ databases">
        <title>Depth-based differentiation of microbial function through sediment-hosted aquifers and enrichment of novel symbionts in the deep terrestrial subsurface.</title>
        <authorList>
            <person name="Probst A.J."/>
            <person name="Ladd B."/>
            <person name="Jarett J.K."/>
            <person name="Geller-Mcgrath D.E."/>
            <person name="Sieber C.M.K."/>
            <person name="Emerson J.B."/>
            <person name="Anantharaman K."/>
            <person name="Thomas B.C."/>
            <person name="Malmstrom R."/>
            <person name="Stieglmeier M."/>
            <person name="Klingl A."/>
            <person name="Woyke T."/>
            <person name="Ryan C.M."/>
            <person name="Banfield J.F."/>
        </authorList>
    </citation>
    <scope>NUCLEOTIDE SEQUENCE [LARGE SCALE GENOMIC DNA]</scope>
</reference>
<accession>A0A2H0V6N7</accession>
<organism evidence="1 2">
    <name type="scientific">Candidatus Falkowbacteria bacterium CG10_big_fil_rev_8_21_14_0_10_37_6</name>
    <dbReference type="NCBI Taxonomy" id="1974563"/>
    <lineage>
        <taxon>Bacteria</taxon>
        <taxon>Candidatus Falkowiibacteriota</taxon>
    </lineage>
</organism>
<sequence>MANNAIMAKITNTFDGTKKFIVTAATDIEIKAPIKKSTSVTIPWQLWNDLGKPPVGVLLKLSDLEETKNGWRAKKATIATMSE</sequence>
<protein>
    <submittedName>
        <fullName evidence="1">Uncharacterized protein</fullName>
    </submittedName>
</protein>
<dbReference type="AlphaFoldDB" id="A0A2H0V6N7"/>
<proteinExistence type="predicted"/>
<comment type="caution">
    <text evidence="1">The sequence shown here is derived from an EMBL/GenBank/DDBJ whole genome shotgun (WGS) entry which is preliminary data.</text>
</comment>
<dbReference type="EMBL" id="PFAN01000134">
    <property type="protein sequence ID" value="PIR94711.1"/>
    <property type="molecule type" value="Genomic_DNA"/>
</dbReference>
<dbReference type="Proteomes" id="UP000228614">
    <property type="component" value="Unassembled WGS sequence"/>
</dbReference>
<evidence type="ECO:0000313" key="1">
    <source>
        <dbReference type="EMBL" id="PIR94711.1"/>
    </source>
</evidence>